<dbReference type="GO" id="GO:0006412">
    <property type="term" value="P:translation"/>
    <property type="evidence" value="ECO:0007669"/>
    <property type="project" value="UniProtKB-UniRule"/>
</dbReference>
<dbReference type="SMART" id="SM01416">
    <property type="entry name" value="Ribosomal_L19e"/>
    <property type="match status" value="1"/>
</dbReference>
<dbReference type="InterPro" id="IPR057260">
    <property type="entry name" value="Ribosomal_L19e_C"/>
</dbReference>
<dbReference type="FunFam" id="1.10.1650.10:FF:000001">
    <property type="entry name" value="Ribosomal protein L19"/>
    <property type="match status" value="1"/>
</dbReference>
<dbReference type="GO" id="GO:0022625">
    <property type="term" value="C:cytosolic large ribosomal subunit"/>
    <property type="evidence" value="ECO:0007669"/>
    <property type="project" value="InterPro"/>
</dbReference>
<dbReference type="PANTHER" id="PTHR10722">
    <property type="entry name" value="60S RIBOSOMAL PROTEIN L19"/>
    <property type="match status" value="1"/>
</dbReference>
<evidence type="ECO:0000259" key="7">
    <source>
        <dbReference type="SMART" id="SM01416"/>
    </source>
</evidence>
<feature type="compositionally biased region" description="Basic residues" evidence="6">
    <location>
        <begin position="71"/>
        <end position="85"/>
    </location>
</feature>
<dbReference type="GO" id="GO:0003735">
    <property type="term" value="F:structural constituent of ribosome"/>
    <property type="evidence" value="ECO:0007669"/>
    <property type="project" value="InterPro"/>
</dbReference>
<name>A0A9E7TKY7_9EURY</name>
<comment type="function">
    <text evidence="5">Binds to the 23S rRNA.</text>
</comment>
<reference evidence="8" key="1">
    <citation type="submission" date="2022-04" db="EMBL/GenBank/DDBJ databases">
        <title>Complete genome of Methanoplanus endosymbiosus DSM 3599.</title>
        <authorList>
            <person name="Chen S.-C."/>
            <person name="You Y.-T."/>
            <person name="Zhou Y.-Z."/>
            <person name="Lai M.-C."/>
        </authorList>
    </citation>
    <scope>NUCLEOTIDE SEQUENCE</scope>
    <source>
        <strain evidence="8">DSM 3599</strain>
    </source>
</reference>
<keyword evidence="3 5" id="KW-0689">Ribosomal protein</keyword>
<dbReference type="InterPro" id="IPR015973">
    <property type="entry name" value="Ribosomal_eL19_dom2"/>
</dbReference>
<dbReference type="KEGG" id="mend:L6E24_10245"/>
<dbReference type="InterPro" id="IPR015974">
    <property type="entry name" value="Ribosomal_eL19_dom3"/>
</dbReference>
<proteinExistence type="inferred from homology"/>
<comment type="similarity">
    <text evidence="1 5">Belongs to the eukaryotic ribosomal protein eL19 family.</text>
</comment>
<evidence type="ECO:0000256" key="1">
    <source>
        <dbReference type="ARBA" id="ARBA00011082"/>
    </source>
</evidence>
<keyword evidence="5" id="KW-0699">rRNA-binding</keyword>
<dbReference type="GO" id="GO:0070180">
    <property type="term" value="F:large ribosomal subunit rRNA binding"/>
    <property type="evidence" value="ECO:0007669"/>
    <property type="project" value="UniProtKB-UniRule"/>
</dbReference>
<dbReference type="AlphaFoldDB" id="A0A9E7TKY7"/>
<evidence type="ECO:0000256" key="5">
    <source>
        <dbReference type="HAMAP-Rule" id="MF_01475"/>
    </source>
</evidence>
<dbReference type="Pfam" id="PF25476">
    <property type="entry name" value="Ribosomal_L19e_C"/>
    <property type="match status" value="1"/>
</dbReference>
<evidence type="ECO:0000256" key="3">
    <source>
        <dbReference type="ARBA" id="ARBA00022980"/>
    </source>
</evidence>
<sequence>MSDLRNQKRIAAAVMKCGVNRVKLDSERSEDISNAISREDIRGLIDEGAIVAKPVKGVSRGRARALTAKRSYGHRKGHGHRKGAKGARTPSKREWIKKIRAIRRELRVMRDESQIDAHLYRIMYRKASGGQFRNVAHMKAQLEQISGRMN</sequence>
<keyword evidence="5" id="KW-0694">RNA-binding</keyword>
<accession>A0A9E7TKY7</accession>
<protein>
    <recommendedName>
        <fullName evidence="5">Large ribosomal subunit protein eL19</fullName>
    </recommendedName>
</protein>
<dbReference type="InterPro" id="IPR000196">
    <property type="entry name" value="Ribosomal_eL19_dom"/>
</dbReference>
<dbReference type="InterPro" id="IPR057259">
    <property type="entry name" value="Ribosomal_L19e"/>
</dbReference>
<dbReference type="CDD" id="cd00481">
    <property type="entry name" value="Ribosomal_L19e"/>
    <property type="match status" value="1"/>
</dbReference>
<keyword evidence="4 5" id="KW-0687">Ribonucleoprotein</keyword>
<dbReference type="EMBL" id="CP096115">
    <property type="protein sequence ID" value="UUX91741.1"/>
    <property type="molecule type" value="Genomic_DNA"/>
</dbReference>
<dbReference type="Gene3D" id="1.10.1650.10">
    <property type="match status" value="1"/>
</dbReference>
<dbReference type="GeneID" id="74308084"/>
<dbReference type="Proteomes" id="UP001060368">
    <property type="component" value="Chromosome"/>
</dbReference>
<dbReference type="Pfam" id="PF01280">
    <property type="entry name" value="Ribosomal_L19e"/>
    <property type="match status" value="1"/>
</dbReference>
<dbReference type="HAMAP" id="MF_01475">
    <property type="entry name" value="Ribosomal_eL19"/>
    <property type="match status" value="1"/>
</dbReference>
<evidence type="ECO:0000313" key="8">
    <source>
        <dbReference type="EMBL" id="UUX91741.1"/>
    </source>
</evidence>
<dbReference type="InterPro" id="IPR039547">
    <property type="entry name" value="Ribosomal_eL19"/>
</dbReference>
<dbReference type="SUPFAM" id="SSF48140">
    <property type="entry name" value="Ribosomal protein L19 (L19e)"/>
    <property type="match status" value="1"/>
</dbReference>
<evidence type="ECO:0000256" key="2">
    <source>
        <dbReference type="ARBA" id="ARBA00011838"/>
    </source>
</evidence>
<evidence type="ECO:0000256" key="6">
    <source>
        <dbReference type="SAM" id="MobiDB-lite"/>
    </source>
</evidence>
<feature type="domain" description="Large ribosomal subunit protein eL19" evidence="7">
    <location>
        <begin position="3"/>
        <end position="146"/>
    </location>
</feature>
<dbReference type="Gene3D" id="1.10.1200.60">
    <property type="match status" value="1"/>
</dbReference>
<dbReference type="InterPro" id="IPR035970">
    <property type="entry name" value="60S_ribosomal_eL19_sf"/>
</dbReference>
<evidence type="ECO:0000313" key="9">
    <source>
        <dbReference type="Proteomes" id="UP001060368"/>
    </source>
</evidence>
<keyword evidence="9" id="KW-1185">Reference proteome</keyword>
<dbReference type="RefSeq" id="WP_257741893.1">
    <property type="nucleotide sequence ID" value="NZ_CP096115.1"/>
</dbReference>
<organism evidence="8 9">
    <name type="scientific">Methanoplanus endosymbiosus</name>
    <dbReference type="NCBI Taxonomy" id="33865"/>
    <lineage>
        <taxon>Archaea</taxon>
        <taxon>Methanobacteriati</taxon>
        <taxon>Methanobacteriota</taxon>
        <taxon>Stenosarchaea group</taxon>
        <taxon>Methanomicrobia</taxon>
        <taxon>Methanomicrobiales</taxon>
        <taxon>Methanomicrobiaceae</taxon>
        <taxon>Methanoplanus</taxon>
    </lineage>
</organism>
<dbReference type="Gene3D" id="1.20.5.560">
    <property type="entry name" value="Single Heli x bin"/>
    <property type="match status" value="1"/>
</dbReference>
<comment type="subunit">
    <text evidence="2 5">Part of the 50S ribosomal subunit.</text>
</comment>
<dbReference type="InterPro" id="IPR015972">
    <property type="entry name" value="Ribosomal_eL19_dom1"/>
</dbReference>
<feature type="region of interest" description="Disordered" evidence="6">
    <location>
        <begin position="61"/>
        <end position="92"/>
    </location>
</feature>
<evidence type="ECO:0000256" key="4">
    <source>
        <dbReference type="ARBA" id="ARBA00023274"/>
    </source>
</evidence>
<dbReference type="NCBIfam" id="NF006343">
    <property type="entry name" value="PRK08570.1"/>
    <property type="match status" value="1"/>
</dbReference>
<gene>
    <name evidence="5" type="primary">rpl19e</name>
    <name evidence="8" type="ORF">L6E24_10245</name>
</gene>